<evidence type="ECO:0000313" key="3">
    <source>
        <dbReference type="Proteomes" id="UP000623301"/>
    </source>
</evidence>
<sequence length="257" mass="29759">MNNIYQPELMPFSKKDIEDIIIESSKKLTKIKLNSKDYSVLENFPLAQNQCLYLVNWKDSTVPIQRRVDKILGYDLSEFGLLTILNLAHPDDKEIVLRVTKGVIEHALSFSTILNENSSHYICFRFTKKDGTYVKILRQSTIFEFAKNGTMVSNFSLLTDISKIDKTDKVGWEINTPELDSNSFKQKIYKEFIGFFTKRELEVIKLIEKNIKTPTIASKLFISEETVYSHRKNILKKSNCHNAKELIEFCKKNGILS</sequence>
<dbReference type="SUPFAM" id="SSF46894">
    <property type="entry name" value="C-terminal effector domain of the bipartite response regulators"/>
    <property type="match status" value="1"/>
</dbReference>
<dbReference type="InterPro" id="IPR035965">
    <property type="entry name" value="PAS-like_dom_sf"/>
</dbReference>
<evidence type="ECO:0000259" key="1">
    <source>
        <dbReference type="PROSITE" id="PS50043"/>
    </source>
</evidence>
<comment type="caution">
    <text evidence="2">The sequence shown here is derived from an EMBL/GenBank/DDBJ whole genome shotgun (WGS) entry which is preliminary data.</text>
</comment>
<reference evidence="2 3" key="1">
    <citation type="submission" date="2020-12" db="EMBL/GenBank/DDBJ databases">
        <title>Aureibaculum luteum sp. nov. and Aureibaculum flavum sp. nov., novel members of the family Flavobacteriaceae isolated from Antarctic intertidal sediments.</title>
        <authorList>
            <person name="He X."/>
            <person name="Zhang X."/>
        </authorList>
    </citation>
    <scope>NUCLEOTIDE SEQUENCE [LARGE SCALE GENOMIC DNA]</scope>
    <source>
        <strain evidence="2 3">A20</strain>
    </source>
</reference>
<dbReference type="RefSeq" id="WP_198840708.1">
    <property type="nucleotide sequence ID" value="NZ_JAEHFJ010000003.1"/>
</dbReference>
<dbReference type="PRINTS" id="PR00038">
    <property type="entry name" value="HTHLUXR"/>
</dbReference>
<dbReference type="CDD" id="cd06170">
    <property type="entry name" value="LuxR_C_like"/>
    <property type="match status" value="1"/>
</dbReference>
<dbReference type="InterPro" id="IPR000792">
    <property type="entry name" value="Tscrpt_reg_LuxR_C"/>
</dbReference>
<dbReference type="InterPro" id="IPR036388">
    <property type="entry name" value="WH-like_DNA-bd_sf"/>
</dbReference>
<evidence type="ECO:0000313" key="2">
    <source>
        <dbReference type="EMBL" id="MBJ2173940.1"/>
    </source>
</evidence>
<organism evidence="2 3">
    <name type="scientific">Aureibaculum flavum</name>
    <dbReference type="NCBI Taxonomy" id="2795986"/>
    <lineage>
        <taxon>Bacteria</taxon>
        <taxon>Pseudomonadati</taxon>
        <taxon>Bacteroidota</taxon>
        <taxon>Flavobacteriia</taxon>
        <taxon>Flavobacteriales</taxon>
        <taxon>Flavobacteriaceae</taxon>
        <taxon>Aureibaculum</taxon>
    </lineage>
</organism>
<proteinExistence type="predicted"/>
<feature type="domain" description="HTH luxR-type" evidence="1">
    <location>
        <begin position="189"/>
        <end position="254"/>
    </location>
</feature>
<dbReference type="Gene3D" id="1.10.10.10">
    <property type="entry name" value="Winged helix-like DNA-binding domain superfamily/Winged helix DNA-binding domain"/>
    <property type="match status" value="1"/>
</dbReference>
<dbReference type="EMBL" id="JAEHFJ010000003">
    <property type="protein sequence ID" value="MBJ2173940.1"/>
    <property type="molecule type" value="Genomic_DNA"/>
</dbReference>
<dbReference type="Pfam" id="PF08447">
    <property type="entry name" value="PAS_3"/>
    <property type="match status" value="1"/>
</dbReference>
<dbReference type="SMART" id="SM00421">
    <property type="entry name" value="HTH_LUXR"/>
    <property type="match status" value="1"/>
</dbReference>
<keyword evidence="3" id="KW-1185">Reference proteome</keyword>
<dbReference type="SUPFAM" id="SSF55785">
    <property type="entry name" value="PYP-like sensor domain (PAS domain)"/>
    <property type="match status" value="1"/>
</dbReference>
<gene>
    <name evidence="2" type="ORF">JBL43_06810</name>
</gene>
<dbReference type="Proteomes" id="UP000623301">
    <property type="component" value="Unassembled WGS sequence"/>
</dbReference>
<accession>A0ABS0WPN3</accession>
<dbReference type="InterPro" id="IPR013655">
    <property type="entry name" value="PAS_fold_3"/>
</dbReference>
<dbReference type="Gene3D" id="3.30.450.20">
    <property type="entry name" value="PAS domain"/>
    <property type="match status" value="1"/>
</dbReference>
<dbReference type="Pfam" id="PF00196">
    <property type="entry name" value="GerE"/>
    <property type="match status" value="1"/>
</dbReference>
<dbReference type="InterPro" id="IPR016032">
    <property type="entry name" value="Sig_transdc_resp-reg_C-effctor"/>
</dbReference>
<dbReference type="PROSITE" id="PS50043">
    <property type="entry name" value="HTH_LUXR_2"/>
    <property type="match status" value="1"/>
</dbReference>
<name>A0ABS0WPN3_9FLAO</name>
<protein>
    <submittedName>
        <fullName evidence="2">PAS domain-containing protein</fullName>
    </submittedName>
</protein>